<keyword evidence="7" id="KW-0997">Cell inner membrane</keyword>
<sequence length="181" mass="19989">MFKSAVAGLSRITNTLAIATNALGTLVVLALVVILNVDVISRGVFSAPLKGTYEMVQFSVVLIVFLQLADVVRVDRLTRSDGFLNVVHARRPLVAANLRRIINAISAIFMGLIAYITFPEFLHMWSTQDYFGVPGLFTLPWWPVKLVISMGTTLSCLIFVLKVIAGKDRSELVRTPEHDES</sequence>
<comment type="subcellular location">
    <subcellularLocation>
        <location evidence="7">Cell inner membrane</location>
        <topology evidence="7">Multi-pass membrane protein</topology>
    </subcellularLocation>
    <subcellularLocation>
        <location evidence="1">Cell membrane</location>
        <topology evidence="1">Multi-pass membrane protein</topology>
    </subcellularLocation>
</comment>
<dbReference type="Proteomes" id="UP000199628">
    <property type="component" value="Unassembled WGS sequence"/>
</dbReference>
<feature type="domain" description="Tripartite ATP-independent periplasmic transporters DctQ component" evidence="8">
    <location>
        <begin position="31"/>
        <end position="164"/>
    </location>
</feature>
<dbReference type="OrthoDB" id="4250245at2"/>
<evidence type="ECO:0000256" key="5">
    <source>
        <dbReference type="ARBA" id="ARBA00022989"/>
    </source>
</evidence>
<keyword evidence="3" id="KW-1003">Cell membrane</keyword>
<evidence type="ECO:0000256" key="1">
    <source>
        <dbReference type="ARBA" id="ARBA00004651"/>
    </source>
</evidence>
<keyword evidence="5 7" id="KW-1133">Transmembrane helix</keyword>
<feature type="transmembrane region" description="Helical" evidence="7">
    <location>
        <begin position="142"/>
        <end position="164"/>
    </location>
</feature>
<evidence type="ECO:0000256" key="3">
    <source>
        <dbReference type="ARBA" id="ARBA00022475"/>
    </source>
</evidence>
<keyword evidence="10" id="KW-1185">Reference proteome</keyword>
<dbReference type="InterPro" id="IPR055348">
    <property type="entry name" value="DctQ"/>
</dbReference>
<dbReference type="EMBL" id="FMZV01000026">
    <property type="protein sequence ID" value="SDE64376.1"/>
    <property type="molecule type" value="Genomic_DNA"/>
</dbReference>
<evidence type="ECO:0000256" key="4">
    <source>
        <dbReference type="ARBA" id="ARBA00022692"/>
    </source>
</evidence>
<evidence type="ECO:0000256" key="7">
    <source>
        <dbReference type="RuleBase" id="RU369079"/>
    </source>
</evidence>
<reference evidence="10" key="1">
    <citation type="submission" date="2016-10" db="EMBL/GenBank/DDBJ databases">
        <authorList>
            <person name="Varghese N."/>
            <person name="Submissions S."/>
        </authorList>
    </citation>
    <scope>NUCLEOTIDE SEQUENCE [LARGE SCALE GENOMIC DNA]</scope>
    <source>
        <strain evidence="10">CGMCC 1.9108</strain>
    </source>
</reference>
<comment type="similarity">
    <text evidence="7">Belongs to the TRAP transporter small permease family.</text>
</comment>
<dbReference type="Pfam" id="PF04290">
    <property type="entry name" value="DctQ"/>
    <property type="match status" value="1"/>
</dbReference>
<evidence type="ECO:0000256" key="6">
    <source>
        <dbReference type="ARBA" id="ARBA00023136"/>
    </source>
</evidence>
<comment type="subunit">
    <text evidence="7">The complex comprises the extracytoplasmic solute receptor protein and the two transmembrane proteins.</text>
</comment>
<keyword evidence="4 7" id="KW-0812">Transmembrane</keyword>
<dbReference type="AlphaFoldDB" id="A0A1G7ELP9"/>
<evidence type="ECO:0000313" key="9">
    <source>
        <dbReference type="EMBL" id="SDE64376.1"/>
    </source>
</evidence>
<evidence type="ECO:0000313" key="10">
    <source>
        <dbReference type="Proteomes" id="UP000199628"/>
    </source>
</evidence>
<keyword evidence="6 7" id="KW-0472">Membrane</keyword>
<dbReference type="STRING" id="639004.SAMN04488239_1268"/>
<name>A0A1G7ELP9_9RHOB</name>
<evidence type="ECO:0000256" key="2">
    <source>
        <dbReference type="ARBA" id="ARBA00022448"/>
    </source>
</evidence>
<comment type="function">
    <text evidence="7">Part of the tripartite ATP-independent periplasmic (TRAP) transport system.</text>
</comment>
<dbReference type="GO" id="GO:0005886">
    <property type="term" value="C:plasma membrane"/>
    <property type="evidence" value="ECO:0007669"/>
    <property type="project" value="UniProtKB-SubCell"/>
</dbReference>
<accession>A0A1G7ELP9</accession>
<keyword evidence="2 7" id="KW-0813">Transport</keyword>
<evidence type="ECO:0000259" key="8">
    <source>
        <dbReference type="Pfam" id="PF04290"/>
    </source>
</evidence>
<dbReference type="GO" id="GO:0022857">
    <property type="term" value="F:transmembrane transporter activity"/>
    <property type="evidence" value="ECO:0007669"/>
    <property type="project" value="UniProtKB-UniRule"/>
</dbReference>
<organism evidence="9 10">
    <name type="scientific">Ruegeria marina</name>
    <dbReference type="NCBI Taxonomy" id="639004"/>
    <lineage>
        <taxon>Bacteria</taxon>
        <taxon>Pseudomonadati</taxon>
        <taxon>Pseudomonadota</taxon>
        <taxon>Alphaproteobacteria</taxon>
        <taxon>Rhodobacterales</taxon>
        <taxon>Roseobacteraceae</taxon>
        <taxon>Ruegeria</taxon>
    </lineage>
</organism>
<proteinExistence type="inferred from homology"/>
<comment type="caution">
    <text evidence="7">Lacks conserved residue(s) required for the propagation of feature annotation.</text>
</comment>
<dbReference type="RefSeq" id="WP_093037659.1">
    <property type="nucleotide sequence ID" value="NZ_FMZV01000026.1"/>
</dbReference>
<feature type="transmembrane region" description="Helical" evidence="7">
    <location>
        <begin position="101"/>
        <end position="122"/>
    </location>
</feature>
<feature type="transmembrane region" description="Helical" evidence="7">
    <location>
        <begin position="12"/>
        <end position="35"/>
    </location>
</feature>
<protein>
    <recommendedName>
        <fullName evidence="7">TRAP transporter small permease protein</fullName>
    </recommendedName>
</protein>
<gene>
    <name evidence="9" type="ORF">SAMN04488239_1268</name>
</gene>